<keyword evidence="3" id="KW-0808">Transferase</keyword>
<dbReference type="EMBL" id="GHES01013522">
    <property type="protein sequence ID" value="MPA44081.1"/>
    <property type="molecule type" value="Transcribed_RNA"/>
</dbReference>
<accession>A0A5B6ZK85</accession>
<gene>
    <name evidence="4" type="ORF">Din_013522</name>
</gene>
<dbReference type="InterPro" id="IPR002213">
    <property type="entry name" value="UDP_glucos_trans"/>
</dbReference>
<dbReference type="CDD" id="cd03784">
    <property type="entry name" value="GT1_Gtf-like"/>
    <property type="match status" value="1"/>
</dbReference>
<dbReference type="AlphaFoldDB" id="A0A5B6ZK85"/>
<sequence>MESIDEKLHIVMFPWLAFGHMIPYLELAKLIADKGHTISFLSTPSNIDRLPKLAPKLAPLINLVKLPLPHIHNLPENAEATIDLPYNMVRYLKLAYDALQQPITHFLESSRPDWVLFDFAPYWLGPIAAQLDISTAFFSIFIAALLAYAGPPSVLCDHAARTKPEDFTVPPKWIPFSTTVACRLFEVLRMNGDDGEKVSDLYRIGATIEGCDVVAVRSCSELEPEWLQLLTELYRKPVIPVGLLPTTGGGGGEEDMTDRWRATKEWLDKQAKGSVVYVAFGSEVKPNQTELTEIAHGLELSGLPFFWVLRNRRGLADTELTELPEGFEERTKGRGVVCTSWAPQFEILSHDSVGGVLTHSGWSTVVEAVQFERALILLTFLLDQGLHASFLVEKKMAYLIPRDERDGSFTGDLVAESLRLVMVAQEGKMYRDKVKEMRGLFGDKDRQDRYVDNFLGFLLSHSRSKAKRGTSSK</sequence>
<dbReference type="PANTHER" id="PTHR48049">
    <property type="entry name" value="GLYCOSYLTRANSFERASE"/>
    <property type="match status" value="1"/>
</dbReference>
<dbReference type="Pfam" id="PF00201">
    <property type="entry name" value="UDPGT"/>
    <property type="match status" value="1"/>
</dbReference>
<dbReference type="InterPro" id="IPR050481">
    <property type="entry name" value="UDP-glycosyltransf_plant"/>
</dbReference>
<evidence type="ECO:0000256" key="3">
    <source>
        <dbReference type="ARBA" id="ARBA00022679"/>
    </source>
</evidence>
<dbReference type="PANTHER" id="PTHR48049:SF160">
    <property type="entry name" value="UDP-GLYCOSYLTRANSFERASE 91A1"/>
    <property type="match status" value="1"/>
</dbReference>
<dbReference type="GO" id="GO:0035251">
    <property type="term" value="F:UDP-glucosyltransferase activity"/>
    <property type="evidence" value="ECO:0007669"/>
    <property type="project" value="InterPro"/>
</dbReference>
<name>A0A5B6ZK85_DAVIN</name>
<evidence type="ECO:0000256" key="1">
    <source>
        <dbReference type="ARBA" id="ARBA00009995"/>
    </source>
</evidence>
<dbReference type="SUPFAM" id="SSF53756">
    <property type="entry name" value="UDP-Glycosyltransferase/glycogen phosphorylase"/>
    <property type="match status" value="1"/>
</dbReference>
<evidence type="ECO:0000313" key="4">
    <source>
        <dbReference type="EMBL" id="MPA44081.1"/>
    </source>
</evidence>
<dbReference type="FunFam" id="3.40.50.2000:FF:000088">
    <property type="entry name" value="Glycosyltransferase"/>
    <property type="match status" value="1"/>
</dbReference>
<protein>
    <submittedName>
        <fullName evidence="4">Uncharacterized protein</fullName>
    </submittedName>
</protein>
<comment type="similarity">
    <text evidence="1">Belongs to the UDP-glycosyltransferase family.</text>
</comment>
<organism evidence="4">
    <name type="scientific">Davidia involucrata</name>
    <name type="common">Dove tree</name>
    <dbReference type="NCBI Taxonomy" id="16924"/>
    <lineage>
        <taxon>Eukaryota</taxon>
        <taxon>Viridiplantae</taxon>
        <taxon>Streptophyta</taxon>
        <taxon>Embryophyta</taxon>
        <taxon>Tracheophyta</taxon>
        <taxon>Spermatophyta</taxon>
        <taxon>Magnoliopsida</taxon>
        <taxon>eudicotyledons</taxon>
        <taxon>Gunneridae</taxon>
        <taxon>Pentapetalae</taxon>
        <taxon>asterids</taxon>
        <taxon>Cornales</taxon>
        <taxon>Nyssaceae</taxon>
        <taxon>Davidia</taxon>
    </lineage>
</organism>
<dbReference type="Gene3D" id="3.40.50.2000">
    <property type="entry name" value="Glycogen Phosphorylase B"/>
    <property type="match status" value="2"/>
</dbReference>
<dbReference type="FunFam" id="3.40.50.2000:FF:000037">
    <property type="entry name" value="Glycosyltransferase"/>
    <property type="match status" value="1"/>
</dbReference>
<reference evidence="4" key="1">
    <citation type="submission" date="2019-08" db="EMBL/GenBank/DDBJ databases">
        <title>Reference gene set and small RNA set construction with multiple tissues from Davidia involucrata Baill.</title>
        <authorList>
            <person name="Yang H."/>
            <person name="Zhou C."/>
            <person name="Li G."/>
            <person name="Wang J."/>
            <person name="Gao P."/>
            <person name="Wang M."/>
            <person name="Wang R."/>
            <person name="Zhao Y."/>
        </authorList>
    </citation>
    <scope>NUCLEOTIDE SEQUENCE</scope>
    <source>
        <tissue evidence="4">Mixed with DoveR01_LX</tissue>
    </source>
</reference>
<proteinExistence type="inferred from homology"/>
<keyword evidence="2" id="KW-0328">Glycosyltransferase</keyword>
<evidence type="ECO:0000256" key="2">
    <source>
        <dbReference type="ARBA" id="ARBA00022676"/>
    </source>
</evidence>